<evidence type="ECO:0000256" key="2">
    <source>
        <dbReference type="SAM" id="MobiDB-lite"/>
    </source>
</evidence>
<keyword evidence="1" id="KW-0547">Nucleotide-binding</keyword>
<dbReference type="GO" id="GO:0004672">
    <property type="term" value="F:protein kinase activity"/>
    <property type="evidence" value="ECO:0007669"/>
    <property type="project" value="InterPro"/>
</dbReference>
<feature type="compositionally biased region" description="Polar residues" evidence="2">
    <location>
        <begin position="18"/>
        <end position="30"/>
    </location>
</feature>
<keyword evidence="1" id="KW-0067">ATP-binding</keyword>
<feature type="domain" description="Protein kinase" evidence="3">
    <location>
        <begin position="45"/>
        <end position="323"/>
    </location>
</feature>
<dbReference type="Gene3D" id="1.10.510.10">
    <property type="entry name" value="Transferase(Phosphotransferase) domain 1"/>
    <property type="match status" value="1"/>
</dbReference>
<dbReference type="Proteomes" id="UP000492821">
    <property type="component" value="Unassembled WGS sequence"/>
</dbReference>
<dbReference type="SUPFAM" id="SSF56112">
    <property type="entry name" value="Protein kinase-like (PK-like)"/>
    <property type="match status" value="1"/>
</dbReference>
<sequence>MAEAGPDVKQQQPQQAQHRLSTAIEQTPQSGDRLPGVDELVMQRYRVTKVIGDGGYGTVLAVFDENTKKSYAIKTEKYSRSMLHIEVHVLRTARDRNCKHFAELIDQGSVRKEYVFVVMTLMGRDLHKLRNDQPHRHFSPATAVRVAIQTLEALQELHSCSWISRDVKPGNFVIGLAENQTTCYLIDFGLARRYISSSGTIYKSRGEVGWRGTARYGSLQAHMRRDLGRKDDIESWLYMSIELWKGALPWRHLVERTAIQAMKIECRTTKRYQMFADCPKQYTTMLTEIDTWGFEDEPKYELFYKTLSDIARNIGIDGQSRYIPYDWEDEHNAAGNNSQSDKAQQRIGGGSHEPVEEHEGR</sequence>
<reference evidence="5" key="2">
    <citation type="submission" date="2020-10" db="UniProtKB">
        <authorList>
            <consortium name="WormBaseParasite"/>
        </authorList>
    </citation>
    <scope>IDENTIFICATION</scope>
</reference>
<dbReference type="InterPro" id="IPR050235">
    <property type="entry name" value="CK1_Ser-Thr_kinase"/>
</dbReference>
<dbReference type="PANTHER" id="PTHR11909">
    <property type="entry name" value="CASEIN KINASE-RELATED"/>
    <property type="match status" value="1"/>
</dbReference>
<dbReference type="Pfam" id="PF00069">
    <property type="entry name" value="Pkinase"/>
    <property type="match status" value="1"/>
</dbReference>
<evidence type="ECO:0000259" key="3">
    <source>
        <dbReference type="PROSITE" id="PS50011"/>
    </source>
</evidence>
<dbReference type="SMART" id="SM00220">
    <property type="entry name" value="S_TKc"/>
    <property type="match status" value="1"/>
</dbReference>
<dbReference type="WBParaSite" id="Pan_g9202.t1">
    <property type="protein sequence ID" value="Pan_g9202.t1"/>
    <property type="gene ID" value="Pan_g9202"/>
</dbReference>
<feature type="region of interest" description="Disordered" evidence="2">
    <location>
        <begin position="1"/>
        <end position="35"/>
    </location>
</feature>
<dbReference type="InterPro" id="IPR017441">
    <property type="entry name" value="Protein_kinase_ATP_BS"/>
</dbReference>
<dbReference type="InterPro" id="IPR011009">
    <property type="entry name" value="Kinase-like_dom_sf"/>
</dbReference>
<proteinExistence type="predicted"/>
<keyword evidence="4" id="KW-1185">Reference proteome</keyword>
<organism evidence="4 5">
    <name type="scientific">Panagrellus redivivus</name>
    <name type="common">Microworm</name>
    <dbReference type="NCBI Taxonomy" id="6233"/>
    <lineage>
        <taxon>Eukaryota</taxon>
        <taxon>Metazoa</taxon>
        <taxon>Ecdysozoa</taxon>
        <taxon>Nematoda</taxon>
        <taxon>Chromadorea</taxon>
        <taxon>Rhabditida</taxon>
        <taxon>Tylenchina</taxon>
        <taxon>Panagrolaimomorpha</taxon>
        <taxon>Panagrolaimoidea</taxon>
        <taxon>Panagrolaimidae</taxon>
        <taxon>Panagrellus</taxon>
    </lineage>
</organism>
<dbReference type="AlphaFoldDB" id="A0A7E4WCP1"/>
<evidence type="ECO:0000313" key="4">
    <source>
        <dbReference type="Proteomes" id="UP000492821"/>
    </source>
</evidence>
<feature type="region of interest" description="Disordered" evidence="2">
    <location>
        <begin position="329"/>
        <end position="361"/>
    </location>
</feature>
<evidence type="ECO:0000256" key="1">
    <source>
        <dbReference type="PROSITE-ProRule" id="PRU10141"/>
    </source>
</evidence>
<dbReference type="GO" id="GO:0005524">
    <property type="term" value="F:ATP binding"/>
    <property type="evidence" value="ECO:0007669"/>
    <property type="project" value="UniProtKB-UniRule"/>
</dbReference>
<accession>A0A7E4WCP1</accession>
<dbReference type="InterPro" id="IPR000719">
    <property type="entry name" value="Prot_kinase_dom"/>
</dbReference>
<reference evidence="4" key="1">
    <citation type="journal article" date="2013" name="Genetics">
        <title>The draft genome and transcriptome of Panagrellus redivivus are shaped by the harsh demands of a free-living lifestyle.</title>
        <authorList>
            <person name="Srinivasan J."/>
            <person name="Dillman A.R."/>
            <person name="Macchietto M.G."/>
            <person name="Heikkinen L."/>
            <person name="Lakso M."/>
            <person name="Fracchia K.M."/>
            <person name="Antoshechkin I."/>
            <person name="Mortazavi A."/>
            <person name="Wong G."/>
            <person name="Sternberg P.W."/>
        </authorList>
    </citation>
    <scope>NUCLEOTIDE SEQUENCE [LARGE SCALE GENOMIC DNA]</scope>
    <source>
        <strain evidence="4">MT8872</strain>
    </source>
</reference>
<dbReference type="PROSITE" id="PS00107">
    <property type="entry name" value="PROTEIN_KINASE_ATP"/>
    <property type="match status" value="1"/>
</dbReference>
<name>A0A7E4WCP1_PANRE</name>
<feature type="binding site" evidence="1">
    <location>
        <position position="74"/>
    </location>
    <ligand>
        <name>ATP</name>
        <dbReference type="ChEBI" id="CHEBI:30616"/>
    </ligand>
</feature>
<protein>
    <submittedName>
        <fullName evidence="5">Protein kinase domain-containing protein</fullName>
    </submittedName>
</protein>
<dbReference type="PROSITE" id="PS50011">
    <property type="entry name" value="PROTEIN_KINASE_DOM"/>
    <property type="match status" value="1"/>
</dbReference>
<evidence type="ECO:0000313" key="5">
    <source>
        <dbReference type="WBParaSite" id="Pan_g9202.t1"/>
    </source>
</evidence>